<dbReference type="PANTHER" id="PTHR32494:SF5">
    <property type="entry name" value="ALLANTOATE AMIDOHYDROLASE"/>
    <property type="match status" value="1"/>
</dbReference>
<gene>
    <name evidence="4" type="ORF">GCM10011346_21910</name>
</gene>
<reference evidence="5" key="1">
    <citation type="journal article" date="2019" name="Int. J. Syst. Evol. Microbiol.">
        <title>The Global Catalogue of Microorganisms (GCM) 10K type strain sequencing project: providing services to taxonomists for standard genome sequencing and annotation.</title>
        <authorList>
            <consortium name="The Broad Institute Genomics Platform"/>
            <consortium name="The Broad Institute Genome Sequencing Center for Infectious Disease"/>
            <person name="Wu L."/>
            <person name="Ma J."/>
        </authorList>
    </citation>
    <scope>NUCLEOTIDE SEQUENCE [LARGE SCALE GENOMIC DNA]</scope>
    <source>
        <strain evidence="5">CGMCC 1.7693</strain>
    </source>
</reference>
<name>A0ABQ2NUV6_9BACI</name>
<dbReference type="SUPFAM" id="SSF53187">
    <property type="entry name" value="Zn-dependent exopeptidases"/>
    <property type="match status" value="1"/>
</dbReference>
<evidence type="ECO:0000259" key="3">
    <source>
        <dbReference type="Pfam" id="PF04389"/>
    </source>
</evidence>
<comment type="caution">
    <text evidence="4">The sequence shown here is derived from an EMBL/GenBank/DDBJ whole genome shotgun (WGS) entry which is preliminary data.</text>
</comment>
<accession>A0ABQ2NUV6</accession>
<feature type="domain" description="Peptidase M28" evidence="3">
    <location>
        <begin position="57"/>
        <end position="187"/>
    </location>
</feature>
<evidence type="ECO:0000313" key="5">
    <source>
        <dbReference type="Proteomes" id="UP000641206"/>
    </source>
</evidence>
<evidence type="ECO:0000256" key="2">
    <source>
        <dbReference type="ARBA" id="ARBA00022801"/>
    </source>
</evidence>
<comment type="similarity">
    <text evidence="1">Belongs to the peptidase M20 family.</text>
</comment>
<sequence>MDFKRMEQTLKNINSFSEAGEGINRLAYTDVERQAAAEIGRICELEGMAVKFDSVGNLIAKREGMNPELPAVAFGSHIDSVYEAGAYDGALGVAVAIEIIRSMNEANIQTEHPLELIVFACEESARFSFSTLGSKAIAGLLKKEDIADLQDKDGIFLRDAFKKHGLHLDKLSGAKQRNGAYKAFFELHVEQGPVLEEKNIPIGIVTGIAGATRFQLNIEGEASHSGTTPMSYRRDAFLGAAEIALAIEKAAKAENLSGRLLLLVFVM</sequence>
<dbReference type="Gene3D" id="3.40.630.10">
    <property type="entry name" value="Zn peptidases"/>
    <property type="match status" value="1"/>
</dbReference>
<protein>
    <recommendedName>
        <fullName evidence="3">Peptidase M28 domain-containing protein</fullName>
    </recommendedName>
</protein>
<dbReference type="InterPro" id="IPR010158">
    <property type="entry name" value="Amidase_Cbmase"/>
</dbReference>
<dbReference type="InterPro" id="IPR007484">
    <property type="entry name" value="Peptidase_M28"/>
</dbReference>
<dbReference type="RefSeq" id="WP_188734483.1">
    <property type="nucleotide sequence ID" value="NZ_BMLW01000006.1"/>
</dbReference>
<evidence type="ECO:0000256" key="1">
    <source>
        <dbReference type="ARBA" id="ARBA00006153"/>
    </source>
</evidence>
<organism evidence="4 5">
    <name type="scientific">Oceanobacillus neutriphilus</name>
    <dbReference type="NCBI Taxonomy" id="531815"/>
    <lineage>
        <taxon>Bacteria</taxon>
        <taxon>Bacillati</taxon>
        <taxon>Bacillota</taxon>
        <taxon>Bacilli</taxon>
        <taxon>Bacillales</taxon>
        <taxon>Bacillaceae</taxon>
        <taxon>Oceanobacillus</taxon>
    </lineage>
</organism>
<dbReference type="NCBIfam" id="TIGR01879">
    <property type="entry name" value="hydantase"/>
    <property type="match status" value="1"/>
</dbReference>
<dbReference type="EMBL" id="BMLW01000006">
    <property type="protein sequence ID" value="GGP11099.1"/>
    <property type="molecule type" value="Genomic_DNA"/>
</dbReference>
<evidence type="ECO:0000313" key="4">
    <source>
        <dbReference type="EMBL" id="GGP11099.1"/>
    </source>
</evidence>
<proteinExistence type="inferred from homology"/>
<dbReference type="PANTHER" id="PTHR32494">
    <property type="entry name" value="ALLANTOATE DEIMINASE-RELATED"/>
    <property type="match status" value="1"/>
</dbReference>
<dbReference type="SUPFAM" id="SSF55031">
    <property type="entry name" value="Bacterial exopeptidase dimerisation domain"/>
    <property type="match status" value="1"/>
</dbReference>
<dbReference type="InterPro" id="IPR036264">
    <property type="entry name" value="Bact_exopeptidase_dim_dom"/>
</dbReference>
<keyword evidence="5" id="KW-1185">Reference proteome</keyword>
<dbReference type="Proteomes" id="UP000641206">
    <property type="component" value="Unassembled WGS sequence"/>
</dbReference>
<keyword evidence="2" id="KW-0378">Hydrolase</keyword>
<dbReference type="Pfam" id="PF04389">
    <property type="entry name" value="Peptidase_M28"/>
    <property type="match status" value="1"/>
</dbReference>